<name>A0ABX8SHG2_9ACTN</name>
<evidence type="ECO:0000259" key="2">
    <source>
        <dbReference type="Pfam" id="PF00496"/>
    </source>
</evidence>
<proteinExistence type="predicted"/>
<reference evidence="3 4" key="1">
    <citation type="submission" date="2021-07" db="EMBL/GenBank/DDBJ databases">
        <title>complete genome sequencing of Tessaracoccus sp.J1M15.</title>
        <authorList>
            <person name="Bae J.-W."/>
            <person name="Kim D.-y."/>
        </authorList>
    </citation>
    <scope>NUCLEOTIDE SEQUENCE [LARGE SCALE GENOMIC DNA]</scope>
    <source>
        <strain evidence="3 4">J1M15</strain>
    </source>
</reference>
<feature type="chain" id="PRO_5046602472" description="Solute-binding protein family 5 domain-containing protein" evidence="1">
    <location>
        <begin position="30"/>
        <end position="559"/>
    </location>
</feature>
<dbReference type="InterPro" id="IPR030678">
    <property type="entry name" value="Peptide/Ni-bd"/>
</dbReference>
<sequence length="559" mass="60712">MPNTSRPLSRLHRTVIVAIGAALALPLAACGTGQTSQPAPAASSASLSEGGTLYWAIETKLQTVNPQRNGQDKATPILRNAFDSYLYRTESGEYEPWLAKAYDVSGDGTTVTLTLRDGVTFSDGAKLDADAVVANFDKITSEGYLTSIPGGLRFLKSYEKTAEDEVTFTLEKADSLFLLYLSATASTPLSPDTLTLDQSVLESGGPELSGIGPFTIDEFTPNTELSFAKRADYEWAPESIAGGQKAAHLDEVVYRTFTEGATRTGALQQDQVQISSDIQPVDVAVFEDTDQFDYQRNYVSGLPYTLYFNVSKAPLNDAAVREAFVKGFDLDAILSAIYNGAFDRATAPISARGPFADPSSLDDYATDIEEANRLLDAAGWTERNSDGVRVKDGTALTIRAVSGAPYVRESRDQLNIAIGAALKQNVGIDYQFQIEDTGTETARTEANDYEVFDNSYGGADPASGLDLLYHSDPSRGFIARGKFQDATLDSLIDNGRFTTDLTTRQENYTELQHLVTGNFWVLPLYQTQDNLASSRKVHDITIDQATGQPFGAFTIWLES</sequence>
<evidence type="ECO:0000313" key="4">
    <source>
        <dbReference type="Proteomes" id="UP000824504"/>
    </source>
</evidence>
<dbReference type="EMBL" id="CP079216">
    <property type="protein sequence ID" value="QXT61922.1"/>
    <property type="molecule type" value="Genomic_DNA"/>
</dbReference>
<keyword evidence="1" id="KW-0732">Signal</keyword>
<organism evidence="3 4">
    <name type="scientific">Tessaracoccus palaemonis</name>
    <dbReference type="NCBI Taxonomy" id="2829499"/>
    <lineage>
        <taxon>Bacteria</taxon>
        <taxon>Bacillati</taxon>
        <taxon>Actinomycetota</taxon>
        <taxon>Actinomycetes</taxon>
        <taxon>Propionibacteriales</taxon>
        <taxon>Propionibacteriaceae</taxon>
        <taxon>Tessaracoccus</taxon>
    </lineage>
</organism>
<dbReference type="PANTHER" id="PTHR30290">
    <property type="entry name" value="PERIPLASMIC BINDING COMPONENT OF ABC TRANSPORTER"/>
    <property type="match status" value="1"/>
</dbReference>
<evidence type="ECO:0000256" key="1">
    <source>
        <dbReference type="SAM" id="SignalP"/>
    </source>
</evidence>
<accession>A0ABX8SHG2</accession>
<feature type="domain" description="Solute-binding protein family 5" evidence="2">
    <location>
        <begin position="93"/>
        <end position="473"/>
    </location>
</feature>
<feature type="signal peptide" evidence="1">
    <location>
        <begin position="1"/>
        <end position="29"/>
    </location>
</feature>
<keyword evidence="4" id="KW-1185">Reference proteome</keyword>
<dbReference type="Pfam" id="PF00496">
    <property type="entry name" value="SBP_bac_5"/>
    <property type="match status" value="1"/>
</dbReference>
<dbReference type="Proteomes" id="UP000824504">
    <property type="component" value="Chromosome"/>
</dbReference>
<dbReference type="InterPro" id="IPR000914">
    <property type="entry name" value="SBP_5_dom"/>
</dbReference>
<dbReference type="InterPro" id="IPR039424">
    <property type="entry name" value="SBP_5"/>
</dbReference>
<dbReference type="RefSeq" id="WP_219080318.1">
    <property type="nucleotide sequence ID" value="NZ_CP079216.1"/>
</dbReference>
<dbReference type="PIRSF" id="PIRSF002741">
    <property type="entry name" value="MppA"/>
    <property type="match status" value="1"/>
</dbReference>
<protein>
    <recommendedName>
        <fullName evidence="2">Solute-binding protein family 5 domain-containing protein</fullName>
    </recommendedName>
</protein>
<gene>
    <name evidence="3" type="ORF">KDB89_08980</name>
</gene>
<evidence type="ECO:0000313" key="3">
    <source>
        <dbReference type="EMBL" id="QXT61922.1"/>
    </source>
</evidence>